<feature type="region of interest" description="Disordered" evidence="1">
    <location>
        <begin position="23"/>
        <end position="67"/>
    </location>
</feature>
<feature type="compositionally biased region" description="Low complexity" evidence="1">
    <location>
        <begin position="55"/>
        <end position="64"/>
    </location>
</feature>
<name>A0A438H703_VITVI</name>
<sequence length="76" mass="7490">MMTKLLSPTLLLLIFSLLCTTTSGQPSAPAQAPSGSTTTSGQSSSPPAPSPSGPLAPSASSGPADIIAILRKTPQV</sequence>
<keyword evidence="2" id="KW-0732">Signal</keyword>
<comment type="caution">
    <text evidence="3">The sequence shown here is derived from an EMBL/GenBank/DDBJ whole genome shotgun (WGS) entry which is preliminary data.</text>
</comment>
<feature type="chain" id="PRO_5019323864" evidence="2">
    <location>
        <begin position="25"/>
        <end position="76"/>
    </location>
</feature>
<feature type="signal peptide" evidence="2">
    <location>
        <begin position="1"/>
        <end position="24"/>
    </location>
</feature>
<evidence type="ECO:0000256" key="1">
    <source>
        <dbReference type="SAM" id="MobiDB-lite"/>
    </source>
</evidence>
<dbReference type="AlphaFoldDB" id="A0A438H703"/>
<reference evidence="3 4" key="1">
    <citation type="journal article" date="2018" name="PLoS Genet.">
        <title>Population sequencing reveals clonal diversity and ancestral inbreeding in the grapevine cultivar Chardonnay.</title>
        <authorList>
            <person name="Roach M.J."/>
            <person name="Johnson D.L."/>
            <person name="Bohlmann J."/>
            <person name="van Vuuren H.J."/>
            <person name="Jones S.J."/>
            <person name="Pretorius I.S."/>
            <person name="Schmidt S.A."/>
            <person name="Borneman A.R."/>
        </authorList>
    </citation>
    <scope>NUCLEOTIDE SEQUENCE [LARGE SCALE GENOMIC DNA]</scope>
    <source>
        <strain evidence="4">cv. Chardonnay</strain>
        <tissue evidence="3">Leaf</tissue>
    </source>
</reference>
<dbReference type="Proteomes" id="UP000288805">
    <property type="component" value="Unassembled WGS sequence"/>
</dbReference>
<evidence type="ECO:0000313" key="4">
    <source>
        <dbReference type="Proteomes" id="UP000288805"/>
    </source>
</evidence>
<evidence type="ECO:0000313" key="3">
    <source>
        <dbReference type="EMBL" id="RVW80255.1"/>
    </source>
</evidence>
<organism evidence="3 4">
    <name type="scientific">Vitis vinifera</name>
    <name type="common">Grape</name>
    <dbReference type="NCBI Taxonomy" id="29760"/>
    <lineage>
        <taxon>Eukaryota</taxon>
        <taxon>Viridiplantae</taxon>
        <taxon>Streptophyta</taxon>
        <taxon>Embryophyta</taxon>
        <taxon>Tracheophyta</taxon>
        <taxon>Spermatophyta</taxon>
        <taxon>Magnoliopsida</taxon>
        <taxon>eudicotyledons</taxon>
        <taxon>Gunneridae</taxon>
        <taxon>Pentapetalae</taxon>
        <taxon>rosids</taxon>
        <taxon>Vitales</taxon>
        <taxon>Vitaceae</taxon>
        <taxon>Viteae</taxon>
        <taxon>Vitis</taxon>
    </lineage>
</organism>
<accession>A0A438H703</accession>
<proteinExistence type="predicted"/>
<evidence type="ECO:0000256" key="2">
    <source>
        <dbReference type="SAM" id="SignalP"/>
    </source>
</evidence>
<protein>
    <submittedName>
        <fullName evidence="3">Uncharacterized protein</fullName>
    </submittedName>
</protein>
<dbReference type="EMBL" id="QGNW01000268">
    <property type="protein sequence ID" value="RVW80255.1"/>
    <property type="molecule type" value="Genomic_DNA"/>
</dbReference>
<gene>
    <name evidence="3" type="ORF">CK203_044754</name>
</gene>
<feature type="compositionally biased region" description="Low complexity" evidence="1">
    <location>
        <begin position="23"/>
        <end position="45"/>
    </location>
</feature>